<sequence length="458" mass="53030">MTPSFENLRRKDENGNDYWSSRDLCGAMGYSAYWKFQRVIDKAIKVAVEKGMNVDEHFNQAVDMVKVGNGSFRKVTIFRLSRMACMIIAENADNRKVLVQQARDYFGQSVPMTELVHNSVSSNILLYKTAQGETRIEVIFNSETFWMSQKRMADLYNVDVSTINYHLKEIFKSGELSENSVIRKIPITANDGKDYNTLVYNLDAIIAVGYRVNSYQATQFRIWATSVLKEFIIKGYALDDERLKQGKHFGKDYFDDLLERIREIRTSERRYYQKITDIYAECSADYDAKSENTKLFFKMVQNMMHLAVTHQTAAEIIYQRADSEQPYMGLTTWKKAPDGRVQKSDTIVAKNYLSDTELSQLNLITTAFLDTAESRAQRHIVSTMDDWKKFLQQYLATMGYEQCDTAGKVSQEEARDKAYSEYEKYKLIQDQSYISDFDRFNEGNDGNSLLPFDLNPSK</sequence>
<dbReference type="PANTHER" id="PTHR35810:SF1">
    <property type="entry name" value="CYTOPLASMIC PROTEIN"/>
    <property type="match status" value="1"/>
</dbReference>
<name>A0A412JFZ4_BACUN</name>
<accession>A0A412JFZ4</accession>
<evidence type="ECO:0000313" key="2">
    <source>
        <dbReference type="Proteomes" id="UP000285283"/>
    </source>
</evidence>
<reference evidence="1 2" key="1">
    <citation type="submission" date="2018-08" db="EMBL/GenBank/DDBJ databases">
        <title>A genome reference for cultivated species of the human gut microbiota.</title>
        <authorList>
            <person name="Zou Y."/>
            <person name="Xue W."/>
            <person name="Luo G."/>
        </authorList>
    </citation>
    <scope>NUCLEOTIDE SEQUENCE [LARGE SCALE GENOMIC DNA]</scope>
    <source>
        <strain evidence="1 2">AF21-53</strain>
    </source>
</reference>
<dbReference type="PANTHER" id="PTHR35810">
    <property type="entry name" value="CYTOPLASMIC PROTEIN-RELATED"/>
    <property type="match status" value="1"/>
</dbReference>
<dbReference type="Pfam" id="PF13310">
    <property type="entry name" value="Virulence_RhuM"/>
    <property type="match status" value="1"/>
</dbReference>
<dbReference type="Proteomes" id="UP000285283">
    <property type="component" value="Unassembled WGS sequence"/>
</dbReference>
<dbReference type="AlphaFoldDB" id="A0A412JFZ4"/>
<dbReference type="EMBL" id="QRVP01000023">
    <property type="protein sequence ID" value="RGS51316.1"/>
    <property type="molecule type" value="Genomic_DNA"/>
</dbReference>
<evidence type="ECO:0000313" key="1">
    <source>
        <dbReference type="EMBL" id="RGS51316.1"/>
    </source>
</evidence>
<protein>
    <submittedName>
        <fullName evidence="1">Cell filamentation protein Fic</fullName>
    </submittedName>
</protein>
<comment type="caution">
    <text evidence="1">The sequence shown here is derived from an EMBL/GenBank/DDBJ whole genome shotgun (WGS) entry which is preliminary data.</text>
</comment>
<organism evidence="1 2">
    <name type="scientific">Bacteroides uniformis</name>
    <dbReference type="NCBI Taxonomy" id="820"/>
    <lineage>
        <taxon>Bacteria</taxon>
        <taxon>Pseudomonadati</taxon>
        <taxon>Bacteroidota</taxon>
        <taxon>Bacteroidia</taxon>
        <taxon>Bacteroidales</taxon>
        <taxon>Bacteroidaceae</taxon>
        <taxon>Bacteroides</taxon>
    </lineage>
</organism>
<gene>
    <name evidence="1" type="ORF">DWX87_18110</name>
</gene>
<proteinExistence type="predicted"/>
<dbReference type="InterPro" id="IPR011204">
    <property type="entry name" value="Virulence_RhuM-like"/>
</dbReference>